<dbReference type="Proteomes" id="UP000583929">
    <property type="component" value="Unassembled WGS sequence"/>
</dbReference>
<protein>
    <submittedName>
        <fullName evidence="3">Uncharacterized protein</fullName>
    </submittedName>
</protein>
<reference evidence="3 4" key="1">
    <citation type="journal article" date="2020" name="bioRxiv">
        <title>Sequence and annotation of 42 cannabis genomes reveals extensive copy number variation in cannabinoid synthesis and pathogen resistance genes.</title>
        <authorList>
            <person name="Mckernan K.J."/>
            <person name="Helbert Y."/>
            <person name="Kane L.T."/>
            <person name="Ebling H."/>
            <person name="Zhang L."/>
            <person name="Liu B."/>
            <person name="Eaton Z."/>
            <person name="Mclaughlin S."/>
            <person name="Kingan S."/>
            <person name="Baybayan P."/>
            <person name="Concepcion G."/>
            <person name="Jordan M."/>
            <person name="Riva A."/>
            <person name="Barbazuk W."/>
            <person name="Harkins T."/>
        </authorList>
    </citation>
    <scope>NUCLEOTIDE SEQUENCE [LARGE SCALE GENOMIC DNA]</scope>
    <source>
        <strain evidence="4">cv. Jamaican Lion 4</strain>
        <tissue evidence="3">Leaf</tissue>
    </source>
</reference>
<keyword evidence="4" id="KW-1185">Reference proteome</keyword>
<evidence type="ECO:0000313" key="4">
    <source>
        <dbReference type="Proteomes" id="UP000583929"/>
    </source>
</evidence>
<dbReference type="PANTHER" id="PTHR31374">
    <property type="entry name" value="AUXIN-INDUCED PROTEIN-LIKE-RELATED"/>
    <property type="match status" value="1"/>
</dbReference>
<accession>A0A7J6EBX4</accession>
<evidence type="ECO:0000256" key="1">
    <source>
        <dbReference type="ARBA" id="ARBA00006974"/>
    </source>
</evidence>
<dbReference type="InterPro" id="IPR003676">
    <property type="entry name" value="SAUR_fam"/>
</dbReference>
<dbReference type="PANTHER" id="PTHR31374:SF16">
    <property type="entry name" value="AUXIN-RESPONSIVE FAMILY PROTEIN"/>
    <property type="match status" value="1"/>
</dbReference>
<evidence type="ECO:0000256" key="2">
    <source>
        <dbReference type="SAM" id="MobiDB-lite"/>
    </source>
</evidence>
<name>A0A7J6EBX4_CANSA</name>
<dbReference type="GO" id="GO:0009733">
    <property type="term" value="P:response to auxin"/>
    <property type="evidence" value="ECO:0007669"/>
    <property type="project" value="InterPro"/>
</dbReference>
<dbReference type="AlphaFoldDB" id="A0A7J6EBX4"/>
<proteinExistence type="inferred from homology"/>
<feature type="region of interest" description="Disordered" evidence="2">
    <location>
        <begin position="86"/>
        <end position="122"/>
    </location>
</feature>
<gene>
    <name evidence="3" type="ORF">G4B88_004270</name>
</gene>
<dbReference type="EMBL" id="JAATIQ010000441">
    <property type="protein sequence ID" value="KAF4355856.1"/>
    <property type="molecule type" value="Genomic_DNA"/>
</dbReference>
<comment type="caution">
    <text evidence="3">The sequence shown here is derived from an EMBL/GenBank/DDBJ whole genome shotgun (WGS) entry which is preliminary data.</text>
</comment>
<dbReference type="Pfam" id="PF02519">
    <property type="entry name" value="Auxin_inducible"/>
    <property type="match status" value="1"/>
</dbReference>
<sequence length="132" mass="14332">MSTLGGRTKSNSVPQDVKEGHFAVVAVAAEGDEPNKRFIVPLGCLTHPSFQRLLEQAAEEYGFDHNGALTVPCRPSELEGILAEQWHQTDEGMSSSSSVSSSSSTTSSNNNNNNNENGRVNWTSFKTMVHSY</sequence>
<feature type="compositionally biased region" description="Low complexity" evidence="2">
    <location>
        <begin position="94"/>
        <end position="115"/>
    </location>
</feature>
<comment type="similarity">
    <text evidence="1">Belongs to the ARG7 family.</text>
</comment>
<evidence type="ECO:0000313" key="3">
    <source>
        <dbReference type="EMBL" id="KAF4355856.1"/>
    </source>
</evidence>
<organism evidence="3 4">
    <name type="scientific">Cannabis sativa</name>
    <name type="common">Hemp</name>
    <name type="synonym">Marijuana</name>
    <dbReference type="NCBI Taxonomy" id="3483"/>
    <lineage>
        <taxon>Eukaryota</taxon>
        <taxon>Viridiplantae</taxon>
        <taxon>Streptophyta</taxon>
        <taxon>Embryophyta</taxon>
        <taxon>Tracheophyta</taxon>
        <taxon>Spermatophyta</taxon>
        <taxon>Magnoliopsida</taxon>
        <taxon>eudicotyledons</taxon>
        <taxon>Gunneridae</taxon>
        <taxon>Pentapetalae</taxon>
        <taxon>rosids</taxon>
        <taxon>fabids</taxon>
        <taxon>Rosales</taxon>
        <taxon>Cannabaceae</taxon>
        <taxon>Cannabis</taxon>
    </lineage>
</organism>